<keyword evidence="3" id="KW-1185">Reference proteome</keyword>
<feature type="transmembrane region" description="Helical" evidence="1">
    <location>
        <begin position="56"/>
        <end position="75"/>
    </location>
</feature>
<reference evidence="3" key="1">
    <citation type="submission" date="2015-09" db="EMBL/GenBank/DDBJ databases">
        <authorList>
            <consortium name="Pathogen Informatics"/>
        </authorList>
    </citation>
    <scope>NUCLEOTIDE SEQUENCE [LARGE SCALE GENOMIC DNA]</scope>
    <source>
        <strain evidence="3">Lake Konstanz</strain>
    </source>
</reference>
<dbReference type="Proteomes" id="UP000051952">
    <property type="component" value="Unassembled WGS sequence"/>
</dbReference>
<name>A0A0S4JD98_BODSA</name>
<keyword evidence="1 2" id="KW-0812">Transmembrane</keyword>
<evidence type="ECO:0000313" key="2">
    <source>
        <dbReference type="EMBL" id="CUG88392.1"/>
    </source>
</evidence>
<dbReference type="VEuPathDB" id="TriTrypDB:BSAL_15190"/>
<gene>
    <name evidence="2" type="ORF">BSAL_15190</name>
</gene>
<dbReference type="EMBL" id="CYKH01001635">
    <property type="protein sequence ID" value="CUG88392.1"/>
    <property type="molecule type" value="Genomic_DNA"/>
</dbReference>
<proteinExistence type="predicted"/>
<protein>
    <submittedName>
        <fullName evidence="2">Transmembrane protein, putative</fullName>
    </submittedName>
</protein>
<evidence type="ECO:0000256" key="1">
    <source>
        <dbReference type="SAM" id="Phobius"/>
    </source>
</evidence>
<organism evidence="2 3">
    <name type="scientific">Bodo saltans</name>
    <name type="common">Flagellated protozoan</name>
    <dbReference type="NCBI Taxonomy" id="75058"/>
    <lineage>
        <taxon>Eukaryota</taxon>
        <taxon>Discoba</taxon>
        <taxon>Euglenozoa</taxon>
        <taxon>Kinetoplastea</taxon>
        <taxon>Metakinetoplastina</taxon>
        <taxon>Eubodonida</taxon>
        <taxon>Bodonidae</taxon>
        <taxon>Bodo</taxon>
    </lineage>
</organism>
<dbReference type="AlphaFoldDB" id="A0A0S4JD98"/>
<sequence length="491" mass="55152">MNQYVGNVCQTTLHVPVCVSNATCSLLHFKKKKKCHVEARDNNAGFFFKKMQMKRTAVPVIAIGALITLAFVTVVSEKHSVVLTTEIELPPRITVGGCVNRSFPFLQNGGFVRYNKTHIIVLAVNGTDVQQLRDNMTCAGEKVVEGALNIVLEVRIDPAMWSTFDEQRITAVSWSDMAVVPYHSLYAWSGIFGQHAIVAEFAAKRGIHDAQLRTIVVDPLTYNSPFSPVSREFYKLLFLDTYPTKGMRDGDVFWSAGTLIFMPRIVMKQQFWSLPMDNTISLLRTSLYERFGTPQIASRQSVLFEPRQYSHRAGIHKQYRGYRPEVMDAILSMTQSNNLSLVKVDFKALTFRQQWNAVTSHTKIIVSEGSFSVWIPFLRKDAVCLMIYNHYGTGWHLRFAHLPVALLGHNRSIKMVFVSIEGLSTPSSVLLETELLTDVTPQVRVVTVPSNATFAAKLLTDVVGMNTPGFAIENDVAVFRGHDVKIKSGWL</sequence>
<evidence type="ECO:0000313" key="3">
    <source>
        <dbReference type="Proteomes" id="UP000051952"/>
    </source>
</evidence>
<keyword evidence="1" id="KW-1133">Transmembrane helix</keyword>
<keyword evidence="1" id="KW-0472">Membrane</keyword>
<accession>A0A0S4JD98</accession>